<dbReference type="Proteomes" id="UP000288725">
    <property type="component" value="Chromosome 2"/>
</dbReference>
<protein>
    <recommendedName>
        <fullName evidence="4">Transcription factor domain-containing protein</fullName>
    </recommendedName>
</protein>
<keyword evidence="1" id="KW-1133">Transmembrane helix</keyword>
<dbReference type="AlphaFoldDB" id="A0A444RIX8"/>
<proteinExistence type="predicted"/>
<dbReference type="EMBL" id="RSDZ01000372">
    <property type="protein sequence ID" value="RXG41087.1"/>
    <property type="molecule type" value="Genomic_DNA"/>
</dbReference>
<gene>
    <name evidence="2" type="ORF">VDGE_05292</name>
</gene>
<evidence type="ECO:0008006" key="4">
    <source>
        <dbReference type="Google" id="ProtNLM"/>
    </source>
</evidence>
<reference evidence="2 3" key="1">
    <citation type="submission" date="2018-12" db="EMBL/GenBank/DDBJ databases">
        <title>Genome of Verticillium dahliae isolate Getta Getta.</title>
        <authorList>
            <person name="Gardiner D.M."/>
        </authorList>
    </citation>
    <scope>NUCLEOTIDE SEQUENCE [LARGE SCALE GENOMIC DNA]</scope>
    <source>
        <strain evidence="2 3">Getta Getta</strain>
    </source>
</reference>
<keyword evidence="1" id="KW-0472">Membrane</keyword>
<name>A0A444RIX8_VERDA</name>
<organism evidence="2 3">
    <name type="scientific">Verticillium dahliae</name>
    <name type="common">Verticillium wilt</name>
    <dbReference type="NCBI Taxonomy" id="27337"/>
    <lineage>
        <taxon>Eukaryota</taxon>
        <taxon>Fungi</taxon>
        <taxon>Dikarya</taxon>
        <taxon>Ascomycota</taxon>
        <taxon>Pezizomycotina</taxon>
        <taxon>Sordariomycetes</taxon>
        <taxon>Hypocreomycetidae</taxon>
        <taxon>Glomerellales</taxon>
        <taxon>Plectosphaerellaceae</taxon>
        <taxon>Verticillium</taxon>
    </lineage>
</organism>
<sequence>MSRPVRALKPVSFLSVIDVDVSSDASDGILSDLFDRLLQVEDKCSKLVASSSQVKVSPLVADSDSETSPFSLLGASPTAKVADDAPGEEAGGIVGSSLENPYSADTLLTEALAQVVHLKHQRSSIRSSYNENHVPPDIAKACLNNFCRHYMADIYQYSINTKLMYLIPHMINMPEVNIDPAALSLYHGMLYHGSLSVATRPDLQIENVTRVTYFHFVRAIAAWQKKFSGTRTDLVVAILYMRAAFQQYDVELSWSMFGLVCECASLPLVDLVSENPEQAVSGLDSLVASRLTDLLLRFFEILSHYKRELNNDIIGCIQSLSEEIESLFREWPVIDTMTASENKPEHWWMLFDLTLIAYSSMITMCRELLHMPICLPTTPPGRGAIHQLVLSIARRMLNLAYAALVSYPVSTVVCYMFGAFRCDMAYGCMVEHLLAGDPGEPGSTAGPDITILWQVAQNVTSIAERDQDIMPLASTLYEMNQIIRAKWVLVSSGVTTRGNAGLQ</sequence>
<feature type="transmembrane region" description="Helical" evidence="1">
    <location>
        <begin position="399"/>
        <end position="420"/>
    </location>
</feature>
<accession>A0A444RIX8</accession>
<keyword evidence="1" id="KW-0812">Transmembrane</keyword>
<evidence type="ECO:0000256" key="1">
    <source>
        <dbReference type="SAM" id="Phobius"/>
    </source>
</evidence>
<comment type="caution">
    <text evidence="2">The sequence shown here is derived from an EMBL/GenBank/DDBJ whole genome shotgun (WGS) entry which is preliminary data.</text>
</comment>
<evidence type="ECO:0000313" key="3">
    <source>
        <dbReference type="Proteomes" id="UP000288725"/>
    </source>
</evidence>
<evidence type="ECO:0000313" key="2">
    <source>
        <dbReference type="EMBL" id="RXG41087.1"/>
    </source>
</evidence>